<dbReference type="InterPro" id="IPR030191">
    <property type="entry name" value="CodB"/>
</dbReference>
<evidence type="ECO:0000256" key="3">
    <source>
        <dbReference type="ARBA" id="ARBA00022692"/>
    </source>
</evidence>
<dbReference type="PANTHER" id="PTHR30569">
    <property type="entry name" value="CYTOSINE TRANSPORTER CODB"/>
    <property type="match status" value="1"/>
</dbReference>
<keyword evidence="5 6" id="KW-0472">Membrane</keyword>
<evidence type="ECO:0000256" key="2">
    <source>
        <dbReference type="ARBA" id="ARBA00008974"/>
    </source>
</evidence>
<feature type="transmembrane region" description="Helical" evidence="6">
    <location>
        <begin position="155"/>
        <end position="176"/>
    </location>
</feature>
<dbReference type="CDD" id="cd11484">
    <property type="entry name" value="SLC-NCS1sbd_CobB-like"/>
    <property type="match status" value="1"/>
</dbReference>
<evidence type="ECO:0000256" key="1">
    <source>
        <dbReference type="ARBA" id="ARBA00004141"/>
    </source>
</evidence>
<keyword evidence="8" id="KW-1185">Reference proteome</keyword>
<dbReference type="GO" id="GO:0015209">
    <property type="term" value="F:cytosine transmembrane transporter activity"/>
    <property type="evidence" value="ECO:0007669"/>
    <property type="project" value="InterPro"/>
</dbReference>
<keyword evidence="4 6" id="KW-1133">Transmembrane helix</keyword>
<evidence type="ECO:0000313" key="8">
    <source>
        <dbReference type="Proteomes" id="UP000295719"/>
    </source>
</evidence>
<feature type="transmembrane region" description="Helical" evidence="6">
    <location>
        <begin position="196"/>
        <end position="215"/>
    </location>
</feature>
<organism evidence="7 8">
    <name type="scientific">Biostraticola tofi</name>
    <dbReference type="NCBI Taxonomy" id="466109"/>
    <lineage>
        <taxon>Bacteria</taxon>
        <taxon>Pseudomonadati</taxon>
        <taxon>Pseudomonadota</taxon>
        <taxon>Gammaproteobacteria</taxon>
        <taxon>Enterobacterales</taxon>
        <taxon>Bruguierivoracaceae</taxon>
        <taxon>Biostraticola</taxon>
    </lineage>
</organism>
<keyword evidence="3 6" id="KW-0812">Transmembrane</keyword>
<comment type="similarity">
    <text evidence="2">Belongs to the purine-cytosine permease (2.A.39) family.</text>
</comment>
<name>A0A4R3Z316_9GAMM</name>
<dbReference type="AlphaFoldDB" id="A0A4R3Z316"/>
<feature type="transmembrane region" description="Helical" evidence="6">
    <location>
        <begin position="307"/>
        <end position="327"/>
    </location>
</feature>
<dbReference type="OrthoDB" id="9780088at2"/>
<accession>A0A4R3Z316</accession>
<feature type="transmembrane region" description="Helical" evidence="6">
    <location>
        <begin position="227"/>
        <end position="252"/>
    </location>
</feature>
<reference evidence="7 8" key="1">
    <citation type="submission" date="2019-03" db="EMBL/GenBank/DDBJ databases">
        <title>Genomic Encyclopedia of Type Strains, Phase IV (KMG-IV): sequencing the most valuable type-strain genomes for metagenomic binning, comparative biology and taxonomic classification.</title>
        <authorList>
            <person name="Goeker M."/>
        </authorList>
    </citation>
    <scope>NUCLEOTIDE SEQUENCE [LARGE SCALE GENOMIC DNA]</scope>
    <source>
        <strain evidence="7 8">DSM 19580</strain>
    </source>
</reference>
<gene>
    <name evidence="7" type="ORF">EDC52_101521</name>
</gene>
<feature type="transmembrane region" description="Helical" evidence="6">
    <location>
        <begin position="96"/>
        <end position="117"/>
    </location>
</feature>
<dbReference type="RefSeq" id="WP_131863701.1">
    <property type="nucleotide sequence ID" value="NZ_SMCR01000001.1"/>
</dbReference>
<dbReference type="Pfam" id="PF02133">
    <property type="entry name" value="Transp_cyt_pur"/>
    <property type="match status" value="1"/>
</dbReference>
<feature type="transmembrane region" description="Helical" evidence="6">
    <location>
        <begin position="396"/>
        <end position="418"/>
    </location>
</feature>
<feature type="transmembrane region" description="Helical" evidence="6">
    <location>
        <begin position="129"/>
        <end position="148"/>
    </location>
</feature>
<feature type="transmembrane region" description="Helical" evidence="6">
    <location>
        <begin position="334"/>
        <end position="355"/>
    </location>
</feature>
<dbReference type="GO" id="GO:0005886">
    <property type="term" value="C:plasma membrane"/>
    <property type="evidence" value="ECO:0007669"/>
    <property type="project" value="TreeGrafter"/>
</dbReference>
<sequence length="426" mass="45232">MKLTEKYSVDRVPADARQPFFGIALVHMGMLTALDQFMLGAVLGHAMSYSDAFIAITVGSCIFFMATAGLGYAGMREGVSGSLLARWSGFGNNGSMLVGLVIAVSLLGWFGVQNSVFANALDYASGHKLGFQTAAALSGLTLTLIVAFGFKALRLLAKIAVPTFAIGIIYSVTTLINGHNSGVVIAAPSAANPLFLSDAITMVVGGSIVASLITPDLTRYYRNGRQVTLMTLLTILVGEYMVNGAAIVLAIMFNTADIVIIMSQAIGGVGLVVVVLSTMRINDINLYSSSLGIANAIQAFSGRRLPYVIITVTIGVLGTTLSIMGILDRFVDLLNLLGILFPPIISVMLVDYFILKTDRAVLDDSRALNRLPLDSQTRKTGWKAIVASLVGALTGYYFTMGIPAINAIIAASVAYLMLERFRSPCR</sequence>
<dbReference type="Gene3D" id="1.10.4160.10">
    <property type="entry name" value="Hydantoin permease"/>
    <property type="match status" value="1"/>
</dbReference>
<feature type="transmembrane region" description="Helical" evidence="6">
    <location>
        <begin position="20"/>
        <end position="46"/>
    </location>
</feature>
<proteinExistence type="inferred from homology"/>
<protein>
    <submittedName>
        <fullName evidence="7">Cytosine permease</fullName>
    </submittedName>
</protein>
<feature type="transmembrane region" description="Helical" evidence="6">
    <location>
        <begin position="284"/>
        <end position="301"/>
    </location>
</feature>
<evidence type="ECO:0000256" key="4">
    <source>
        <dbReference type="ARBA" id="ARBA00022989"/>
    </source>
</evidence>
<dbReference type="EMBL" id="SMCR01000001">
    <property type="protein sequence ID" value="TCW00174.1"/>
    <property type="molecule type" value="Genomic_DNA"/>
</dbReference>
<comment type="subcellular location">
    <subcellularLocation>
        <location evidence="1">Membrane</location>
        <topology evidence="1">Multi-pass membrane protein</topology>
    </subcellularLocation>
</comment>
<feature type="transmembrane region" description="Helical" evidence="6">
    <location>
        <begin position="258"/>
        <end position="277"/>
    </location>
</feature>
<evidence type="ECO:0000256" key="6">
    <source>
        <dbReference type="SAM" id="Phobius"/>
    </source>
</evidence>
<feature type="transmembrane region" description="Helical" evidence="6">
    <location>
        <begin position="52"/>
        <end position="75"/>
    </location>
</feature>
<dbReference type="Proteomes" id="UP000295719">
    <property type="component" value="Unassembled WGS sequence"/>
</dbReference>
<dbReference type="PANTHER" id="PTHR30569:SF0">
    <property type="entry name" value="CYTOSINE PERMEASE"/>
    <property type="match status" value="1"/>
</dbReference>
<comment type="caution">
    <text evidence="7">The sequence shown here is derived from an EMBL/GenBank/DDBJ whole genome shotgun (WGS) entry which is preliminary data.</text>
</comment>
<evidence type="ECO:0000256" key="5">
    <source>
        <dbReference type="ARBA" id="ARBA00023136"/>
    </source>
</evidence>
<evidence type="ECO:0000313" key="7">
    <source>
        <dbReference type="EMBL" id="TCW00174.1"/>
    </source>
</evidence>
<dbReference type="InterPro" id="IPR001248">
    <property type="entry name" value="Pur-cyt_permease"/>
</dbReference>